<evidence type="ECO:0000256" key="1">
    <source>
        <dbReference type="SAM" id="MobiDB-lite"/>
    </source>
</evidence>
<name>A0ABQ8G1Y7_9PEZI</name>
<proteinExistence type="predicted"/>
<evidence type="ECO:0000313" key="3">
    <source>
        <dbReference type="Proteomes" id="UP000774617"/>
    </source>
</evidence>
<reference evidence="2 3" key="1">
    <citation type="journal article" date="2021" name="Nat. Commun.">
        <title>Genetic determinants of endophytism in the Arabidopsis root mycobiome.</title>
        <authorList>
            <person name="Mesny F."/>
            <person name="Miyauchi S."/>
            <person name="Thiergart T."/>
            <person name="Pickel B."/>
            <person name="Atanasova L."/>
            <person name="Karlsson M."/>
            <person name="Huettel B."/>
            <person name="Barry K.W."/>
            <person name="Haridas S."/>
            <person name="Chen C."/>
            <person name="Bauer D."/>
            <person name="Andreopoulos W."/>
            <person name="Pangilinan J."/>
            <person name="LaButti K."/>
            <person name="Riley R."/>
            <person name="Lipzen A."/>
            <person name="Clum A."/>
            <person name="Drula E."/>
            <person name="Henrissat B."/>
            <person name="Kohler A."/>
            <person name="Grigoriev I.V."/>
            <person name="Martin F.M."/>
            <person name="Hacquard S."/>
        </authorList>
    </citation>
    <scope>NUCLEOTIDE SEQUENCE [LARGE SCALE GENOMIC DNA]</scope>
    <source>
        <strain evidence="2 3">MPI-SDFR-AT-0080</strain>
    </source>
</reference>
<dbReference type="Proteomes" id="UP000774617">
    <property type="component" value="Unassembled WGS sequence"/>
</dbReference>
<sequence>MWHRPRAAGRSSFAAAAWCGETSAQPLSPTAFFPLHAAGSHCAAMSVASACERAAEREVCHDERAQGFAQHRVPSGVRDTSESVGPLGTVGREGAEIDGGLCSDLRMLGVAVLLLKNWSNLAGAPMATGPRVTQGGETPKREGEWGFSRREQGLPLAVAIVGAVSERWIQREARMDSMCAVPLRE</sequence>
<keyword evidence="3" id="KW-1185">Reference proteome</keyword>
<protein>
    <submittedName>
        <fullName evidence="2">Uncharacterized protein</fullName>
    </submittedName>
</protein>
<feature type="region of interest" description="Disordered" evidence="1">
    <location>
        <begin position="71"/>
        <end position="90"/>
    </location>
</feature>
<organism evidence="2 3">
    <name type="scientific">Macrophomina phaseolina</name>
    <dbReference type="NCBI Taxonomy" id="35725"/>
    <lineage>
        <taxon>Eukaryota</taxon>
        <taxon>Fungi</taxon>
        <taxon>Dikarya</taxon>
        <taxon>Ascomycota</taxon>
        <taxon>Pezizomycotina</taxon>
        <taxon>Dothideomycetes</taxon>
        <taxon>Dothideomycetes incertae sedis</taxon>
        <taxon>Botryosphaeriales</taxon>
        <taxon>Botryosphaeriaceae</taxon>
        <taxon>Macrophomina</taxon>
    </lineage>
</organism>
<accession>A0ABQ8G1Y7</accession>
<gene>
    <name evidence="2" type="ORF">B0J12DRAFT_673339</name>
</gene>
<dbReference type="EMBL" id="JAGTJR010000025">
    <property type="protein sequence ID" value="KAH7042586.1"/>
    <property type="molecule type" value="Genomic_DNA"/>
</dbReference>
<evidence type="ECO:0000313" key="2">
    <source>
        <dbReference type="EMBL" id="KAH7042586.1"/>
    </source>
</evidence>
<comment type="caution">
    <text evidence="2">The sequence shown here is derived from an EMBL/GenBank/DDBJ whole genome shotgun (WGS) entry which is preliminary data.</text>
</comment>